<dbReference type="AlphaFoldDB" id="A0A417YVT1"/>
<name>A0A417YVT1_9BACI</name>
<keyword evidence="1 3" id="KW-0489">Methyltransferase</keyword>
<comment type="caution">
    <text evidence="3">The sequence shown here is derived from an EMBL/GenBank/DDBJ whole genome shotgun (WGS) entry which is preliminary data.</text>
</comment>
<reference evidence="3 4" key="1">
    <citation type="journal article" date="2017" name="Int. J. Syst. Evol. Microbiol.">
        <title>Bacillus notoginsengisoli sp. nov., a novel bacterium isolated from the rhizosphere of Panax notoginseng.</title>
        <authorList>
            <person name="Zhang M.Y."/>
            <person name="Cheng J."/>
            <person name="Cai Y."/>
            <person name="Zhang T.Y."/>
            <person name="Wu Y.Y."/>
            <person name="Manikprabhu D."/>
            <person name="Li W.J."/>
            <person name="Zhang Y.X."/>
        </authorList>
    </citation>
    <scope>NUCLEOTIDE SEQUENCE [LARGE SCALE GENOMIC DNA]</scope>
    <source>
        <strain evidence="3 4">JCM 30743</strain>
    </source>
</reference>
<accession>A0A417YVT1</accession>
<dbReference type="Proteomes" id="UP000284416">
    <property type="component" value="Unassembled WGS sequence"/>
</dbReference>
<dbReference type="Pfam" id="PF02636">
    <property type="entry name" value="Methyltransf_28"/>
    <property type="match status" value="1"/>
</dbReference>
<dbReference type="EMBL" id="QWEG01000005">
    <property type="protein sequence ID" value="RHW41302.1"/>
    <property type="molecule type" value="Genomic_DNA"/>
</dbReference>
<dbReference type="InterPro" id="IPR038375">
    <property type="entry name" value="NDUFAF7_sf"/>
</dbReference>
<dbReference type="InterPro" id="IPR029063">
    <property type="entry name" value="SAM-dependent_MTases_sf"/>
</dbReference>
<keyword evidence="2 3" id="KW-0808">Transferase</keyword>
<dbReference type="Gene3D" id="3.40.50.12710">
    <property type="match status" value="1"/>
</dbReference>
<gene>
    <name evidence="3" type="ORF">D1B31_08980</name>
</gene>
<evidence type="ECO:0000313" key="3">
    <source>
        <dbReference type="EMBL" id="RHW41302.1"/>
    </source>
</evidence>
<protein>
    <submittedName>
        <fullName evidence="3">SAM-dependent methyltransferase</fullName>
    </submittedName>
</protein>
<organism evidence="3 4">
    <name type="scientific">Neobacillus notoginsengisoli</name>
    <dbReference type="NCBI Taxonomy" id="1578198"/>
    <lineage>
        <taxon>Bacteria</taxon>
        <taxon>Bacillati</taxon>
        <taxon>Bacillota</taxon>
        <taxon>Bacilli</taxon>
        <taxon>Bacillales</taxon>
        <taxon>Bacillaceae</taxon>
        <taxon>Neobacillus</taxon>
    </lineage>
</organism>
<evidence type="ECO:0000256" key="2">
    <source>
        <dbReference type="ARBA" id="ARBA00022679"/>
    </source>
</evidence>
<dbReference type="PANTHER" id="PTHR12049">
    <property type="entry name" value="PROTEIN ARGININE METHYLTRANSFERASE NDUFAF7, MITOCHONDRIAL"/>
    <property type="match status" value="1"/>
</dbReference>
<dbReference type="SUPFAM" id="SSF53335">
    <property type="entry name" value="S-adenosyl-L-methionine-dependent methyltransferases"/>
    <property type="match status" value="1"/>
</dbReference>
<dbReference type="InterPro" id="IPR003788">
    <property type="entry name" value="NDUFAF7"/>
</dbReference>
<evidence type="ECO:0000256" key="1">
    <source>
        <dbReference type="ARBA" id="ARBA00022603"/>
    </source>
</evidence>
<evidence type="ECO:0000313" key="4">
    <source>
        <dbReference type="Proteomes" id="UP000284416"/>
    </source>
</evidence>
<dbReference type="GO" id="GO:0032259">
    <property type="term" value="P:methylation"/>
    <property type="evidence" value="ECO:0007669"/>
    <property type="project" value="UniProtKB-KW"/>
</dbReference>
<sequence>MRETEKIGRAGDFITTSNVSDIFGRIVSKWFSWLVGKHGIEPSVCEIGGGNGRFAKAFMDEWVKNEEKPLSYLIVETSPFHRKLQKEALGSFPGFTQYESIKDIDNFNGLVFSNELFDALPVHVVERKEGNLMEAMVGYQEDQLVEQLVPLTNRAIASFIDENSLRITEGQRIEIPLAMGTMVQEVANLLTSGLVVTIDYGYTAEEWGWPSRKKGSLRGYMNHQMHHSVLENPGRMDITSHIHFDALEKAGKDLGLNSLALLRQDEFLISAGILKELEENYDPNPFSETSRRNRAIRSLVLPTGMSTAFRVLIQEKGLQMNAENLFQQ</sequence>
<proteinExistence type="predicted"/>
<dbReference type="OrthoDB" id="9794208at2"/>
<keyword evidence="4" id="KW-1185">Reference proteome</keyword>
<dbReference type="GO" id="GO:0035243">
    <property type="term" value="F:protein-arginine omega-N symmetric methyltransferase activity"/>
    <property type="evidence" value="ECO:0007669"/>
    <property type="project" value="TreeGrafter"/>
</dbReference>
<dbReference type="PANTHER" id="PTHR12049:SF7">
    <property type="entry name" value="PROTEIN ARGININE METHYLTRANSFERASE NDUFAF7, MITOCHONDRIAL"/>
    <property type="match status" value="1"/>
</dbReference>